<keyword evidence="2" id="KW-1185">Reference proteome</keyword>
<dbReference type="PROSITE" id="PS51257">
    <property type="entry name" value="PROKAR_LIPOPROTEIN"/>
    <property type="match status" value="1"/>
</dbReference>
<comment type="caution">
    <text evidence="1">The sequence shown here is derived from an EMBL/GenBank/DDBJ whole genome shotgun (WGS) entry which is preliminary data.</text>
</comment>
<gene>
    <name evidence="1" type="ORF">D7Z94_16345</name>
</gene>
<dbReference type="RefSeq" id="WP_120712650.1">
    <property type="nucleotide sequence ID" value="NZ_RBCJ01000003.1"/>
</dbReference>
<evidence type="ECO:0000313" key="1">
    <source>
        <dbReference type="EMBL" id="RKN79842.1"/>
    </source>
</evidence>
<name>A0A3B0C2W5_9FLAO</name>
<dbReference type="Proteomes" id="UP000276603">
    <property type="component" value="Unassembled WGS sequence"/>
</dbReference>
<evidence type="ECO:0000313" key="2">
    <source>
        <dbReference type="Proteomes" id="UP000276603"/>
    </source>
</evidence>
<dbReference type="OrthoDB" id="1420631at2"/>
<dbReference type="EMBL" id="RBCJ01000003">
    <property type="protein sequence ID" value="RKN79842.1"/>
    <property type="molecule type" value="Genomic_DNA"/>
</dbReference>
<sequence>MRLSSIVLIILVLMTSGCVSDKKKSDNHPSRYFIENKLSFFDPYEITYADHKYRGYTYETWLRKPNNLEMLHETFKKIGYKKLISDYDLTSNPCLLWSYVKRPLNHIIDSLVITYPLDIIEAKYYREFWQRRKKENNDQVVFKILQELAEILLKDKPVEYNNDLVNDTLYNLVYMERVRQNPTEEQARQDFDYLKKIGMHGSAYNLLYENTSYKEIDWDKDKLSKELQTDNKRCCPRVWISDNTK</sequence>
<organism evidence="1 2">
    <name type="scientific">Ulvibacterium marinum</name>
    <dbReference type="NCBI Taxonomy" id="2419782"/>
    <lineage>
        <taxon>Bacteria</taxon>
        <taxon>Pseudomonadati</taxon>
        <taxon>Bacteroidota</taxon>
        <taxon>Flavobacteriia</taxon>
        <taxon>Flavobacteriales</taxon>
        <taxon>Flavobacteriaceae</taxon>
        <taxon>Ulvibacterium</taxon>
    </lineage>
</organism>
<evidence type="ECO:0008006" key="3">
    <source>
        <dbReference type="Google" id="ProtNLM"/>
    </source>
</evidence>
<reference evidence="1 2" key="1">
    <citation type="submission" date="2018-10" db="EMBL/GenBank/DDBJ databases">
        <title>Ulvibacterium marinum gen. nov., sp. nov., a novel marine bacterium of the family Flavobacteriaceae, isolated from a culture of the green alga Ulva prolifera.</title>
        <authorList>
            <person name="Zhang Z."/>
        </authorList>
    </citation>
    <scope>NUCLEOTIDE SEQUENCE [LARGE SCALE GENOMIC DNA]</scope>
    <source>
        <strain evidence="1 2">CCMM003</strain>
    </source>
</reference>
<proteinExistence type="predicted"/>
<dbReference type="AlphaFoldDB" id="A0A3B0C2W5"/>
<protein>
    <recommendedName>
        <fullName evidence="3">Lipoprotein</fullName>
    </recommendedName>
</protein>
<accession>A0A3B0C2W5</accession>